<keyword evidence="2" id="KW-1133">Transmembrane helix</keyword>
<sequence length="212" mass="23251">MKKEERKTRGGRRRLLESIERGEGRRGERGGGGSKNGVLSSCVPLGVGYSSSSICCCCFLFVSVPLHGACVLGSVHVQASVKVLRDVTWTVQYKQPGHTFYRRTHVQSFLAFASTDTSEGKRSSGDNVVMVDPLEAKRLAAQQMQQIQAREKLKRRRRAEAINGALAMIGLTVGLVLEGQTGKGILAQVFHLNIKKAYHLSNQSPQRIAMIL</sequence>
<dbReference type="GO" id="GO:0009535">
    <property type="term" value="C:chloroplast thylakoid membrane"/>
    <property type="evidence" value="ECO:0007669"/>
    <property type="project" value="TreeGrafter"/>
</dbReference>
<keyword evidence="4" id="KW-1185">Reference proteome</keyword>
<evidence type="ECO:0000256" key="2">
    <source>
        <dbReference type="SAM" id="Phobius"/>
    </source>
</evidence>
<dbReference type="STRING" id="40148.A0A0D9YUT6"/>
<dbReference type="Gramene" id="OGLUM02G24070.1">
    <property type="protein sequence ID" value="OGLUM02G24070.1"/>
    <property type="gene ID" value="OGLUM02G24070"/>
</dbReference>
<dbReference type="Proteomes" id="UP000026961">
    <property type="component" value="Chromosome 2"/>
</dbReference>
<protein>
    <submittedName>
        <fullName evidence="3">Uncharacterized protein</fullName>
    </submittedName>
</protein>
<keyword evidence="2" id="KW-0812">Transmembrane</keyword>
<evidence type="ECO:0000313" key="4">
    <source>
        <dbReference type="Proteomes" id="UP000026961"/>
    </source>
</evidence>
<dbReference type="InterPro" id="IPR053091">
    <property type="entry name" value="PSII_Assembly/Photoprotect-Rel"/>
</dbReference>
<dbReference type="eggNOG" id="KOG2942">
    <property type="taxonomic scope" value="Eukaryota"/>
</dbReference>
<proteinExistence type="predicted"/>
<feature type="region of interest" description="Disordered" evidence="1">
    <location>
        <begin position="1"/>
        <end position="33"/>
    </location>
</feature>
<dbReference type="Gene3D" id="1.10.3460.10">
    <property type="entry name" value="Chlorophyll a/b binding protein domain"/>
    <property type="match status" value="1"/>
</dbReference>
<dbReference type="PANTHER" id="PTHR37752">
    <property type="entry name" value="OS02G0610700 PROTEIN"/>
    <property type="match status" value="1"/>
</dbReference>
<accession>A0A0D9YUT6</accession>
<dbReference type="PANTHER" id="PTHR37752:SF1">
    <property type="entry name" value="OS02G0610700 PROTEIN"/>
    <property type="match status" value="1"/>
</dbReference>
<name>A0A0D9YUT6_9ORYZ</name>
<reference evidence="3" key="1">
    <citation type="submission" date="2015-04" db="UniProtKB">
        <authorList>
            <consortium name="EnsemblPlants"/>
        </authorList>
    </citation>
    <scope>IDENTIFICATION</scope>
</reference>
<evidence type="ECO:0000256" key="1">
    <source>
        <dbReference type="SAM" id="MobiDB-lite"/>
    </source>
</evidence>
<dbReference type="SUPFAM" id="SSF103511">
    <property type="entry name" value="Chlorophyll a-b binding protein"/>
    <property type="match status" value="1"/>
</dbReference>
<feature type="transmembrane region" description="Helical" evidence="2">
    <location>
        <begin position="159"/>
        <end position="177"/>
    </location>
</feature>
<feature type="compositionally biased region" description="Basic and acidic residues" evidence="1">
    <location>
        <begin position="1"/>
        <end position="29"/>
    </location>
</feature>
<dbReference type="EnsemblPlants" id="OGLUM02G24070.1">
    <property type="protein sequence ID" value="OGLUM02G24070.1"/>
    <property type="gene ID" value="OGLUM02G24070"/>
</dbReference>
<reference evidence="3" key="2">
    <citation type="submission" date="2018-05" db="EMBL/GenBank/DDBJ databases">
        <title>OgluRS3 (Oryza glumaepatula Reference Sequence Version 3).</title>
        <authorList>
            <person name="Zhang J."/>
            <person name="Kudrna D."/>
            <person name="Lee S."/>
            <person name="Talag J."/>
            <person name="Welchert J."/>
            <person name="Wing R.A."/>
        </authorList>
    </citation>
    <scope>NUCLEOTIDE SEQUENCE [LARGE SCALE GENOMIC DNA]</scope>
</reference>
<dbReference type="AlphaFoldDB" id="A0A0D9YUT6"/>
<organism evidence="3">
    <name type="scientific">Oryza glumipatula</name>
    <dbReference type="NCBI Taxonomy" id="40148"/>
    <lineage>
        <taxon>Eukaryota</taxon>
        <taxon>Viridiplantae</taxon>
        <taxon>Streptophyta</taxon>
        <taxon>Embryophyta</taxon>
        <taxon>Tracheophyta</taxon>
        <taxon>Spermatophyta</taxon>
        <taxon>Magnoliopsida</taxon>
        <taxon>Liliopsida</taxon>
        <taxon>Poales</taxon>
        <taxon>Poaceae</taxon>
        <taxon>BOP clade</taxon>
        <taxon>Oryzoideae</taxon>
        <taxon>Oryzeae</taxon>
        <taxon>Oryzinae</taxon>
        <taxon>Oryza</taxon>
    </lineage>
</organism>
<evidence type="ECO:0000313" key="3">
    <source>
        <dbReference type="EnsemblPlants" id="OGLUM02G24070.1"/>
    </source>
</evidence>
<dbReference type="HOGENOM" id="CLU_119259_0_0_1"/>
<keyword evidence="2" id="KW-0472">Membrane</keyword>